<feature type="active site" evidence="7">
    <location>
        <position position="93"/>
    </location>
</feature>
<dbReference type="OrthoDB" id="9805460at2"/>
<dbReference type="GO" id="GO:0006633">
    <property type="term" value="P:fatty acid biosynthetic process"/>
    <property type="evidence" value="ECO:0007669"/>
    <property type="project" value="TreeGrafter"/>
</dbReference>
<proteinExistence type="inferred from homology"/>
<evidence type="ECO:0000256" key="6">
    <source>
        <dbReference type="PIRNR" id="PIRNR000446"/>
    </source>
</evidence>
<evidence type="ECO:0000259" key="8">
    <source>
        <dbReference type="SMART" id="SM00827"/>
    </source>
</evidence>
<dbReference type="Proteomes" id="UP000238701">
    <property type="component" value="Unassembled WGS sequence"/>
</dbReference>
<dbReference type="InterPro" id="IPR050858">
    <property type="entry name" value="Mal-CoA-ACP_Trans/PKS_FabD"/>
</dbReference>
<dbReference type="InterPro" id="IPR001227">
    <property type="entry name" value="Ac_transferase_dom_sf"/>
</dbReference>
<dbReference type="GO" id="GO:0004314">
    <property type="term" value="F:[acyl-carrier-protein] S-malonyltransferase activity"/>
    <property type="evidence" value="ECO:0007669"/>
    <property type="project" value="UniProtKB-EC"/>
</dbReference>
<keyword evidence="4 6" id="KW-0012">Acyltransferase</keyword>
<evidence type="ECO:0000256" key="1">
    <source>
        <dbReference type="ARBA" id="ARBA00013258"/>
    </source>
</evidence>
<dbReference type="GO" id="GO:0005829">
    <property type="term" value="C:cytosol"/>
    <property type="evidence" value="ECO:0007669"/>
    <property type="project" value="TreeGrafter"/>
</dbReference>
<dbReference type="EC" id="2.3.1.39" evidence="1 6"/>
<dbReference type="SUPFAM" id="SSF55048">
    <property type="entry name" value="Probable ACP-binding domain of malonyl-CoA ACP transacylase"/>
    <property type="match status" value="1"/>
</dbReference>
<evidence type="ECO:0000313" key="9">
    <source>
        <dbReference type="EMBL" id="SPF36909.1"/>
    </source>
</evidence>
<reference evidence="10" key="1">
    <citation type="submission" date="2018-02" db="EMBL/GenBank/DDBJ databases">
        <authorList>
            <person name="Hausmann B."/>
        </authorList>
    </citation>
    <scope>NUCLEOTIDE SEQUENCE [LARGE SCALE GENOMIC DNA]</scope>
    <source>
        <strain evidence="10">Peat soil MAG SbA1</strain>
    </source>
</reference>
<dbReference type="InterPro" id="IPR016035">
    <property type="entry name" value="Acyl_Trfase/lysoPLipase"/>
</dbReference>
<feature type="domain" description="Malonyl-CoA:ACP transacylase (MAT)" evidence="8">
    <location>
        <begin position="9"/>
        <end position="315"/>
    </location>
</feature>
<comment type="similarity">
    <text evidence="6">Belongs to the fabD family.</text>
</comment>
<accession>A0A2U3KB76</accession>
<name>A0A2U3KB76_9BACT</name>
<evidence type="ECO:0000256" key="5">
    <source>
        <dbReference type="ARBA" id="ARBA00048462"/>
    </source>
</evidence>
<protein>
    <recommendedName>
        <fullName evidence="2 6">Malonyl CoA-acyl carrier protein transacylase</fullName>
        <ecNumber evidence="1 6">2.3.1.39</ecNumber>
    </recommendedName>
</protein>
<dbReference type="InterPro" id="IPR024925">
    <property type="entry name" value="Malonyl_CoA-ACP_transAc"/>
</dbReference>
<dbReference type="PANTHER" id="PTHR42681:SF1">
    <property type="entry name" value="MALONYL-COA-ACYL CARRIER PROTEIN TRANSACYLASE, MITOCHONDRIAL"/>
    <property type="match status" value="1"/>
</dbReference>
<dbReference type="InterPro" id="IPR016036">
    <property type="entry name" value="Malonyl_transacylase_ACP-bd"/>
</dbReference>
<dbReference type="SUPFAM" id="SSF52151">
    <property type="entry name" value="FabD/lysophospholipase-like"/>
    <property type="match status" value="1"/>
</dbReference>
<organism evidence="9 10">
    <name type="scientific">Candidatus Sulfotelmatobacter kueseliae</name>
    <dbReference type="NCBI Taxonomy" id="2042962"/>
    <lineage>
        <taxon>Bacteria</taxon>
        <taxon>Pseudomonadati</taxon>
        <taxon>Acidobacteriota</taxon>
        <taxon>Terriglobia</taxon>
        <taxon>Terriglobales</taxon>
        <taxon>Candidatus Korobacteraceae</taxon>
        <taxon>Candidatus Sulfotelmatobacter</taxon>
    </lineage>
</organism>
<dbReference type="FunFam" id="3.30.70.250:FF:000001">
    <property type="entry name" value="Malonyl CoA-acyl carrier protein transacylase"/>
    <property type="match status" value="1"/>
</dbReference>
<dbReference type="Gene3D" id="3.40.366.10">
    <property type="entry name" value="Malonyl-Coenzyme A Acyl Carrier Protein, domain 2"/>
    <property type="match status" value="1"/>
</dbReference>
<dbReference type="InterPro" id="IPR014043">
    <property type="entry name" value="Acyl_transferase_dom"/>
</dbReference>
<evidence type="ECO:0000256" key="3">
    <source>
        <dbReference type="ARBA" id="ARBA00022679"/>
    </source>
</evidence>
<dbReference type="InterPro" id="IPR004410">
    <property type="entry name" value="Malonyl_CoA-ACP_transAc_FabD"/>
</dbReference>
<dbReference type="NCBIfam" id="TIGR00128">
    <property type="entry name" value="fabD"/>
    <property type="match status" value="1"/>
</dbReference>
<dbReference type="AlphaFoldDB" id="A0A2U3KB76"/>
<evidence type="ECO:0000256" key="4">
    <source>
        <dbReference type="ARBA" id="ARBA00023315"/>
    </source>
</evidence>
<dbReference type="PANTHER" id="PTHR42681">
    <property type="entry name" value="MALONYL-COA-ACYL CARRIER PROTEIN TRANSACYLASE, MITOCHONDRIAL"/>
    <property type="match status" value="1"/>
</dbReference>
<comment type="catalytic activity">
    <reaction evidence="5 6">
        <text>holo-[ACP] + malonyl-CoA = malonyl-[ACP] + CoA</text>
        <dbReference type="Rhea" id="RHEA:41792"/>
        <dbReference type="Rhea" id="RHEA-COMP:9623"/>
        <dbReference type="Rhea" id="RHEA-COMP:9685"/>
        <dbReference type="ChEBI" id="CHEBI:57287"/>
        <dbReference type="ChEBI" id="CHEBI:57384"/>
        <dbReference type="ChEBI" id="CHEBI:64479"/>
        <dbReference type="ChEBI" id="CHEBI:78449"/>
        <dbReference type="EC" id="2.3.1.39"/>
    </reaction>
</comment>
<feature type="active site" evidence="7">
    <location>
        <position position="202"/>
    </location>
</feature>
<sequence>MPENTIALLFPGQGSQAVGMGKDLAEKYPVARQTFEEANDALGYQLSKLCFEGPEDVLRLTEITQPAILTASVAALRVLETHIPRPSFVAGHSLGEYSAHVASGTIAFADAVRTVRNRGKYMQEAVPVGVGAMAAILGMDLEKVTAVCQDAAQGEVCQPANINSPEQIVISGNTAAVERAAKLADERGAKKAKLLPVSAPFHCSLMKPAQDRLEADLNTLRMQKPVYPVACNVDAVLVTDELRARDTLVRQVTGSVKWEQCVRLLIEKGVHTFIEVGPGKVLWGLMRQIDRSKTCLTVGDETTLAKTLESLGKTA</sequence>
<dbReference type="PIRSF" id="PIRSF000446">
    <property type="entry name" value="Mct"/>
    <property type="match status" value="1"/>
</dbReference>
<keyword evidence="3 6" id="KW-0808">Transferase</keyword>
<evidence type="ECO:0000256" key="7">
    <source>
        <dbReference type="PIRSR" id="PIRSR000446-1"/>
    </source>
</evidence>
<dbReference type="Gene3D" id="3.30.70.250">
    <property type="entry name" value="Malonyl-CoA ACP transacylase, ACP-binding"/>
    <property type="match status" value="1"/>
</dbReference>
<dbReference type="EMBL" id="OMOD01000079">
    <property type="protein sequence ID" value="SPF36909.1"/>
    <property type="molecule type" value="Genomic_DNA"/>
</dbReference>
<gene>
    <name evidence="9" type="primary">fabD</name>
    <name evidence="9" type="ORF">SBA1_170034</name>
</gene>
<dbReference type="Pfam" id="PF00698">
    <property type="entry name" value="Acyl_transf_1"/>
    <property type="match status" value="1"/>
</dbReference>
<evidence type="ECO:0000313" key="10">
    <source>
        <dbReference type="Proteomes" id="UP000238701"/>
    </source>
</evidence>
<evidence type="ECO:0000256" key="2">
    <source>
        <dbReference type="ARBA" id="ARBA00018953"/>
    </source>
</evidence>
<dbReference type="SMART" id="SM00827">
    <property type="entry name" value="PKS_AT"/>
    <property type="match status" value="1"/>
</dbReference>